<evidence type="ECO:0000313" key="1">
    <source>
        <dbReference type="EMBL" id="KAG7443985.1"/>
    </source>
</evidence>
<dbReference type="EMBL" id="MU250542">
    <property type="protein sequence ID" value="KAG7443985.1"/>
    <property type="molecule type" value="Genomic_DNA"/>
</dbReference>
<keyword evidence="2" id="KW-1185">Reference proteome</keyword>
<name>A0A9P7VPA0_9AGAR</name>
<reference evidence="1" key="1">
    <citation type="submission" date="2020-11" db="EMBL/GenBank/DDBJ databases">
        <title>Adaptations for nitrogen fixation in a non-lichenized fungal sporocarp promotes dispersal by wood-feeding termites.</title>
        <authorList>
            <consortium name="DOE Joint Genome Institute"/>
            <person name="Koch R.A."/>
            <person name="Yoon G."/>
            <person name="Arayal U."/>
            <person name="Lail K."/>
            <person name="Amirebrahimi M."/>
            <person name="Labutti K."/>
            <person name="Lipzen A."/>
            <person name="Riley R."/>
            <person name="Barry K."/>
            <person name="Henrissat B."/>
            <person name="Grigoriev I.V."/>
            <person name="Herr J.R."/>
            <person name="Aime M.C."/>
        </authorList>
    </citation>
    <scope>NUCLEOTIDE SEQUENCE</scope>
    <source>
        <strain evidence="1">MCA 3950</strain>
    </source>
</reference>
<protein>
    <submittedName>
        <fullName evidence="1">Uncharacterized protein</fullName>
    </submittedName>
</protein>
<evidence type="ECO:0000313" key="2">
    <source>
        <dbReference type="Proteomes" id="UP000812287"/>
    </source>
</evidence>
<dbReference type="GeneID" id="66109050"/>
<comment type="caution">
    <text evidence="1">The sequence shown here is derived from an EMBL/GenBank/DDBJ whole genome shotgun (WGS) entry which is preliminary data.</text>
</comment>
<organism evidence="1 2">
    <name type="scientific">Guyanagaster necrorhizus</name>
    <dbReference type="NCBI Taxonomy" id="856835"/>
    <lineage>
        <taxon>Eukaryota</taxon>
        <taxon>Fungi</taxon>
        <taxon>Dikarya</taxon>
        <taxon>Basidiomycota</taxon>
        <taxon>Agaricomycotina</taxon>
        <taxon>Agaricomycetes</taxon>
        <taxon>Agaricomycetidae</taxon>
        <taxon>Agaricales</taxon>
        <taxon>Marasmiineae</taxon>
        <taxon>Physalacriaceae</taxon>
        <taxon>Guyanagaster</taxon>
    </lineage>
</organism>
<dbReference type="AlphaFoldDB" id="A0A9P7VPA0"/>
<sequence>MTEVQQHTLGFGRWQGKVGKTRKIPELYSTGTRASNLSSTPVSGRRMLIPPLGRTSVSGLTEIPIPDPAFVPD</sequence>
<proteinExistence type="predicted"/>
<dbReference type="Proteomes" id="UP000812287">
    <property type="component" value="Unassembled WGS sequence"/>
</dbReference>
<dbReference type="RefSeq" id="XP_043037485.1">
    <property type="nucleotide sequence ID" value="XM_043186753.1"/>
</dbReference>
<gene>
    <name evidence="1" type="ORF">BT62DRAFT_934571</name>
</gene>
<accession>A0A9P7VPA0</accession>